<dbReference type="AlphaFoldDB" id="A0A6M4H7A0"/>
<dbReference type="GO" id="GO:0006281">
    <property type="term" value="P:DNA repair"/>
    <property type="evidence" value="ECO:0007669"/>
    <property type="project" value="TreeGrafter"/>
</dbReference>
<gene>
    <name evidence="1" type="primary">gph</name>
    <name evidence="1" type="ORF">DSM104440_02239</name>
</gene>
<protein>
    <submittedName>
        <fullName evidence="1">Phosphoglycolate phosphatase</fullName>
        <ecNumber evidence="1">3.1.3.18</ecNumber>
    </submittedName>
</protein>
<evidence type="ECO:0000313" key="2">
    <source>
        <dbReference type="Proteomes" id="UP000503096"/>
    </source>
</evidence>
<reference evidence="1 2" key="1">
    <citation type="submission" date="2020-04" db="EMBL/GenBank/DDBJ databases">
        <title>Usitatibacter rugosus gen. nov., sp. nov. and Usitatibacter palustris sp. nov., novel members of Usitatibacteraceae fam. nov. within the order Nitrosomonadales isolated from soil.</title>
        <authorList>
            <person name="Huber K.J."/>
            <person name="Neumann-Schaal M."/>
            <person name="Geppert A."/>
            <person name="Luckner M."/>
            <person name="Wanner G."/>
            <person name="Overmann J."/>
        </authorList>
    </citation>
    <scope>NUCLEOTIDE SEQUENCE [LARGE SCALE GENOMIC DNA]</scope>
    <source>
        <strain evidence="1 2">Swamp67</strain>
    </source>
</reference>
<dbReference type="InterPro" id="IPR036412">
    <property type="entry name" value="HAD-like_sf"/>
</dbReference>
<sequence length="223" mass="23715">MNLTNSFQAVIFDLDGTLMDTVGEIHAALALAFVELRIAEVPPTVVESLVGRGVRSLVERALERQGASRDGLDDAVHRFEHHYAALVATKAVLFPGALDGLRILRDEGLPLAVVTNKPRQFTVKLLEHAGIDSMMASVVAGDDGITRKPAGDMLLAACRQMGSPAAATLMIGDSANDVLAARAAGCPVWCVPYGYTEGQRPETLACDRLVATIAEAARLIVRD</sequence>
<dbReference type="RefSeq" id="WP_171162677.1">
    <property type="nucleotide sequence ID" value="NZ_CP053073.1"/>
</dbReference>
<name>A0A6M4H7A0_9PROT</name>
<dbReference type="EC" id="3.1.3.18" evidence="1"/>
<dbReference type="KEGG" id="upl:DSM104440_02239"/>
<dbReference type="Gene3D" id="3.40.50.1000">
    <property type="entry name" value="HAD superfamily/HAD-like"/>
    <property type="match status" value="1"/>
</dbReference>
<evidence type="ECO:0000313" key="1">
    <source>
        <dbReference type="EMBL" id="QJR15420.1"/>
    </source>
</evidence>
<dbReference type="SFLD" id="SFLDS00003">
    <property type="entry name" value="Haloacid_Dehalogenase"/>
    <property type="match status" value="1"/>
</dbReference>
<dbReference type="NCBIfam" id="TIGR01509">
    <property type="entry name" value="HAD-SF-IA-v3"/>
    <property type="match status" value="1"/>
</dbReference>
<dbReference type="Proteomes" id="UP000503096">
    <property type="component" value="Chromosome"/>
</dbReference>
<dbReference type="InterPro" id="IPR006439">
    <property type="entry name" value="HAD-SF_hydro_IA"/>
</dbReference>
<keyword evidence="2" id="KW-1185">Reference proteome</keyword>
<dbReference type="InParanoid" id="A0A6M4H7A0"/>
<dbReference type="GO" id="GO:0008967">
    <property type="term" value="F:phosphoglycolate phosphatase activity"/>
    <property type="evidence" value="ECO:0007669"/>
    <property type="project" value="UniProtKB-EC"/>
</dbReference>
<dbReference type="Gene3D" id="1.10.150.240">
    <property type="entry name" value="Putative phosphatase, domain 2"/>
    <property type="match status" value="1"/>
</dbReference>
<dbReference type="PANTHER" id="PTHR43434">
    <property type="entry name" value="PHOSPHOGLYCOLATE PHOSPHATASE"/>
    <property type="match status" value="1"/>
</dbReference>
<dbReference type="FunCoup" id="A0A6M4H7A0">
    <property type="interactions" value="479"/>
</dbReference>
<keyword evidence="1" id="KW-0378">Hydrolase</keyword>
<dbReference type="PANTHER" id="PTHR43434:SF24">
    <property type="entry name" value="HYDROLASE-RELATED"/>
    <property type="match status" value="1"/>
</dbReference>
<accession>A0A6M4H7A0</accession>
<dbReference type="NCBIfam" id="TIGR01549">
    <property type="entry name" value="HAD-SF-IA-v1"/>
    <property type="match status" value="1"/>
</dbReference>
<proteinExistence type="predicted"/>
<dbReference type="SFLD" id="SFLDG01135">
    <property type="entry name" value="C1.5.6:_HAD__Beta-PGM__Phospha"/>
    <property type="match status" value="1"/>
</dbReference>
<dbReference type="Pfam" id="PF00702">
    <property type="entry name" value="Hydrolase"/>
    <property type="match status" value="1"/>
</dbReference>
<dbReference type="InterPro" id="IPR023214">
    <property type="entry name" value="HAD_sf"/>
</dbReference>
<dbReference type="InterPro" id="IPR050155">
    <property type="entry name" value="HAD-like_hydrolase_sf"/>
</dbReference>
<dbReference type="SFLD" id="SFLDG01129">
    <property type="entry name" value="C1.5:_HAD__Beta-PGM__Phosphata"/>
    <property type="match status" value="1"/>
</dbReference>
<organism evidence="1 2">
    <name type="scientific">Usitatibacter palustris</name>
    <dbReference type="NCBI Taxonomy" id="2732487"/>
    <lineage>
        <taxon>Bacteria</taxon>
        <taxon>Pseudomonadati</taxon>
        <taxon>Pseudomonadota</taxon>
        <taxon>Betaproteobacteria</taxon>
        <taxon>Nitrosomonadales</taxon>
        <taxon>Usitatibacteraceae</taxon>
        <taxon>Usitatibacter</taxon>
    </lineage>
</organism>
<dbReference type="EMBL" id="CP053073">
    <property type="protein sequence ID" value="QJR15420.1"/>
    <property type="molecule type" value="Genomic_DNA"/>
</dbReference>
<dbReference type="SUPFAM" id="SSF56784">
    <property type="entry name" value="HAD-like"/>
    <property type="match status" value="1"/>
</dbReference>
<dbReference type="InterPro" id="IPR023198">
    <property type="entry name" value="PGP-like_dom2"/>
</dbReference>
<dbReference type="GO" id="GO:0005829">
    <property type="term" value="C:cytosol"/>
    <property type="evidence" value="ECO:0007669"/>
    <property type="project" value="TreeGrafter"/>
</dbReference>